<evidence type="ECO:0000313" key="3">
    <source>
        <dbReference type="EMBL" id="ABG61042.1"/>
    </source>
</evidence>
<name>A0A6N4SXP9_CYTH3</name>
<gene>
    <name evidence="3" type="ordered locus">CHU_3810</name>
</gene>
<dbReference type="InterPro" id="IPR006451">
    <property type="entry name" value="Glycogen_debranch_arc"/>
</dbReference>
<dbReference type="AlphaFoldDB" id="A0A6N4SXP9"/>
<dbReference type="Gene3D" id="1.50.10.10">
    <property type="match status" value="1"/>
</dbReference>
<feature type="domain" description="Glycogen debranching enzyme bacterial and archaeal type N-terminal" evidence="2">
    <location>
        <begin position="30"/>
        <end position="246"/>
    </location>
</feature>
<feature type="domain" description="Glycogen debranching enzyme C-terminal" evidence="1">
    <location>
        <begin position="290"/>
        <end position="654"/>
    </location>
</feature>
<dbReference type="InterPro" id="IPR008928">
    <property type="entry name" value="6-hairpin_glycosidase_sf"/>
</dbReference>
<dbReference type="SUPFAM" id="SSF48208">
    <property type="entry name" value="Six-hairpin glycosidases"/>
    <property type="match status" value="1"/>
</dbReference>
<evidence type="ECO:0000259" key="2">
    <source>
        <dbReference type="Pfam" id="PF12439"/>
    </source>
</evidence>
<accession>A0A6N4SXP9</accession>
<dbReference type="InterPro" id="IPR012341">
    <property type="entry name" value="6hp_glycosidase-like_sf"/>
</dbReference>
<dbReference type="GO" id="GO:0004135">
    <property type="term" value="F:amylo-alpha-1,6-glucosidase activity"/>
    <property type="evidence" value="ECO:0007669"/>
    <property type="project" value="InterPro"/>
</dbReference>
<protein>
    <submittedName>
        <fullName evidence="3">Glycogen debranching enzyme</fullName>
    </submittedName>
</protein>
<dbReference type="PANTHER" id="PTHR10569">
    <property type="entry name" value="GLYCOGEN DEBRANCHING ENZYME"/>
    <property type="match status" value="1"/>
</dbReference>
<sequence>MLRLDKTAIQTDVHKLFYGSSSGKLWEGSEWLETNGLGGWAGSSLSGCNTRRYHGILVAATKPPTERTVLVNKLDEIIVLNDEWFHLSTNKYRESLSPQGYVHMAEFKKEFFPEFTFEVNGVVIRKTVVMLHGENTTVIIYNVLQAPTTFTFKLLPLISGRDYHSLHKANDVFDPACTFENGVFRTQPYPTSPEIFISIPNASLRNDPNWFYQFDYAVDRYRGLECEEDLFNHGTFSLSLNAGDSFGVILSTNDPAGRNAFDLYEQERVRRMGLLNGRTVNSTIEQLTLSANQFVVQRSESLKTVIAGYHWFTDWGRDTMIALPGLCLTTGRFDDAKRIIKAFAESVQNGMVPNRFKDGDEAPEYNNVDGTLWFFVAVYRYLQTTQDRNFVLNEILPVLKDIVDHHFKGTLYNIKVAEDGLLFAGETGQQLTWMDAKVGDWVVTPRMGKPVEIQALWYNTLKIFAYLLDTNNQAHDAVAIEASAQKVKDAFLSRFWNQDGNYLYDLIDENDQPNPSIRPNQLFAISLPFQLLEADKAQAVFYCVEEHLYTPVGLRSLSPHDHNYYGIYQGDWRRRDASYHQGTVWSWLLGPYVDVMMRVSGDHAHRLSQKVIYNFAYHLEESCIGSVSEIFDGDAPHYPRGCVAQAWGVAEVLRVIEEYNL</sequence>
<dbReference type="Pfam" id="PF06202">
    <property type="entry name" value="GDE_C"/>
    <property type="match status" value="1"/>
</dbReference>
<dbReference type="NCBIfam" id="TIGR01561">
    <property type="entry name" value="gde_arch"/>
    <property type="match status" value="1"/>
</dbReference>
<dbReference type="Proteomes" id="UP000001822">
    <property type="component" value="Chromosome"/>
</dbReference>
<dbReference type="FunFam" id="1.50.10.10:FF:000073">
    <property type="entry name" value="Glycogen debranching enzyme, hypothetical (TreX-like)"/>
    <property type="match status" value="1"/>
</dbReference>
<dbReference type="RefSeq" id="WP_011587147.1">
    <property type="nucleotide sequence ID" value="NC_008255.1"/>
</dbReference>
<organism evidence="3 4">
    <name type="scientific">Cytophaga hutchinsonii (strain ATCC 33406 / DSM 1761 / CIP 103989 / NBRC 15051 / NCIMB 9469 / D465)</name>
    <dbReference type="NCBI Taxonomy" id="269798"/>
    <lineage>
        <taxon>Bacteria</taxon>
        <taxon>Pseudomonadati</taxon>
        <taxon>Bacteroidota</taxon>
        <taxon>Cytophagia</taxon>
        <taxon>Cytophagales</taxon>
        <taxon>Cytophagaceae</taxon>
        <taxon>Cytophaga</taxon>
    </lineage>
</organism>
<dbReference type="GO" id="GO:0004134">
    <property type="term" value="F:4-alpha-glucanotransferase activity"/>
    <property type="evidence" value="ECO:0007669"/>
    <property type="project" value="InterPro"/>
</dbReference>
<dbReference type="InterPro" id="IPR024742">
    <property type="entry name" value="Glycogen_debranch_N"/>
</dbReference>
<proteinExistence type="predicted"/>
<dbReference type="PANTHER" id="PTHR10569:SF2">
    <property type="entry name" value="GLYCOGEN DEBRANCHING ENZYME"/>
    <property type="match status" value="1"/>
</dbReference>
<dbReference type="EMBL" id="CP000383">
    <property type="protein sequence ID" value="ABG61042.1"/>
    <property type="molecule type" value="Genomic_DNA"/>
</dbReference>
<dbReference type="InterPro" id="IPR032790">
    <property type="entry name" value="GDE_C"/>
</dbReference>
<keyword evidence="4" id="KW-1185">Reference proteome</keyword>
<dbReference type="InterPro" id="IPR010401">
    <property type="entry name" value="AGL/Gdb1"/>
</dbReference>
<reference evidence="3 4" key="1">
    <citation type="journal article" date="2007" name="Appl. Environ. Microbiol.">
        <title>Genome sequence of the cellulolytic gliding bacterium Cytophaga hutchinsonii.</title>
        <authorList>
            <person name="Xie G."/>
            <person name="Bruce D.C."/>
            <person name="Challacombe J.F."/>
            <person name="Chertkov O."/>
            <person name="Detter J.C."/>
            <person name="Gilna P."/>
            <person name="Han C.S."/>
            <person name="Lucas S."/>
            <person name="Misra M."/>
            <person name="Myers G.L."/>
            <person name="Richardson P."/>
            <person name="Tapia R."/>
            <person name="Thayer N."/>
            <person name="Thompson L.S."/>
            <person name="Brettin T.S."/>
            <person name="Henrissat B."/>
            <person name="Wilson D.B."/>
            <person name="McBride M.J."/>
        </authorList>
    </citation>
    <scope>NUCLEOTIDE SEQUENCE [LARGE SCALE GENOMIC DNA]</scope>
    <source>
        <strain evidence="4">ATCC 33406 / DSM 1761 / CIP 103989 / NBRC 15051 / NCIMB 9469 / D465</strain>
    </source>
</reference>
<dbReference type="KEGG" id="chu:CHU_3810"/>
<dbReference type="Pfam" id="PF12439">
    <property type="entry name" value="GDE_N"/>
    <property type="match status" value="1"/>
</dbReference>
<evidence type="ECO:0000313" key="4">
    <source>
        <dbReference type="Proteomes" id="UP000001822"/>
    </source>
</evidence>
<evidence type="ECO:0000259" key="1">
    <source>
        <dbReference type="Pfam" id="PF06202"/>
    </source>
</evidence>
<dbReference type="GO" id="GO:0005980">
    <property type="term" value="P:glycogen catabolic process"/>
    <property type="evidence" value="ECO:0007669"/>
    <property type="project" value="InterPro"/>
</dbReference>
<dbReference type="OrthoDB" id="9761875at2"/>